<dbReference type="Pfam" id="PF09344">
    <property type="entry name" value="Cas_CT1975"/>
    <property type="match status" value="1"/>
</dbReference>
<dbReference type="OrthoDB" id="5291250at2"/>
<name>A0A4P9UWY5_METBY</name>
<dbReference type="KEGG" id="mbur:EQU24_20285"/>
<evidence type="ECO:0000313" key="2">
    <source>
        <dbReference type="Proteomes" id="UP000305881"/>
    </source>
</evidence>
<dbReference type="InterPro" id="IPR010148">
    <property type="entry name" value="CRISPR-assoc_prot_CT1975"/>
</dbReference>
<dbReference type="STRING" id="675511.GCA_000341735_03374"/>
<dbReference type="RefSeq" id="WP_026130290.1">
    <property type="nucleotide sequence ID" value="NZ_CP035467.1"/>
</dbReference>
<proteinExistence type="predicted"/>
<sequence>MKHLELHILQSVPVTCLNRDDLGSPKTAFFGGVQRARVSSQSWKRAIREYAHEISPYFEGKRTRLIIEPLVKHLEQLGKSESEALEGAKSIAAEIGKLDADAEKKSGVHRVKTLHYTSDAELKALAKQYVELGDASKAVKKVGIGVLKDAADISLFGRMVANDHSLTIEGAAMFNHPISTHKVDNELDFFAAVDDWQKKGESGAGMTGTLEFNSSVYYRFAAVNLGMLADKEHLAAMTVDERKNVVTAFIQATLEAVPGMTESNSGRKNSMNGYTRPAYVLGLVRDKGHPVQLVNAFEQPVWNASGKGIMPASVSKLKEEEEHLNKTWKLDRHQVARAVIPESNIDEFIAELVQHVE</sequence>
<dbReference type="EMBL" id="CP035467">
    <property type="protein sequence ID" value="QCW84306.1"/>
    <property type="molecule type" value="Genomic_DNA"/>
</dbReference>
<dbReference type="NCBIfam" id="TIGR01869">
    <property type="entry name" value="casC_Cse4"/>
    <property type="match status" value="1"/>
</dbReference>
<gene>
    <name evidence="1" type="primary">cas7e</name>
    <name evidence="1" type="ORF">EQU24_20285</name>
</gene>
<dbReference type="Proteomes" id="UP000305881">
    <property type="component" value="Chromosome"/>
</dbReference>
<reference evidence="2" key="1">
    <citation type="journal article" date="2019" name="J. Bacteriol.">
        <title>A Mutagenic Screen Identifies a TonB-Dependent Receptor Required for the Lanthanide Metal Switch in the Type I Methanotroph 'Methylotuvimicrobium buryatense' 5GB1C.</title>
        <authorList>
            <person name="Groom J.D."/>
            <person name="Ford S.M."/>
            <person name="Pesesky M.W."/>
            <person name="Lidstrom M.E."/>
        </authorList>
    </citation>
    <scope>NUCLEOTIDE SEQUENCE [LARGE SCALE GENOMIC DNA]</scope>
    <source>
        <strain evidence="2">5GB1C</strain>
    </source>
</reference>
<accession>A0A4P9UWY5</accession>
<evidence type="ECO:0000313" key="1">
    <source>
        <dbReference type="EMBL" id="QCW84306.1"/>
    </source>
</evidence>
<protein>
    <submittedName>
        <fullName evidence="1">Type I-E CRISPR-associated protein Cas7/Cse4/CasC</fullName>
    </submittedName>
</protein>
<dbReference type="AlphaFoldDB" id="A0A4P9UWY5"/>
<keyword evidence="2" id="KW-1185">Reference proteome</keyword>
<organism evidence="1 2">
    <name type="scientific">Methylotuvimicrobium buryatense</name>
    <name type="common">Methylomicrobium buryatense</name>
    <dbReference type="NCBI Taxonomy" id="95641"/>
    <lineage>
        <taxon>Bacteria</taxon>
        <taxon>Pseudomonadati</taxon>
        <taxon>Pseudomonadota</taxon>
        <taxon>Gammaproteobacteria</taxon>
        <taxon>Methylococcales</taxon>
        <taxon>Methylococcaceae</taxon>
        <taxon>Methylotuvimicrobium</taxon>
    </lineage>
</organism>